<evidence type="ECO:0000313" key="1">
    <source>
        <dbReference type="EMBL" id="KAH9419907.1"/>
    </source>
</evidence>
<name>A0ABQ8JBX4_DERPT</name>
<proteinExistence type="predicted"/>
<organism evidence="1 2">
    <name type="scientific">Dermatophagoides pteronyssinus</name>
    <name type="common">European house dust mite</name>
    <dbReference type="NCBI Taxonomy" id="6956"/>
    <lineage>
        <taxon>Eukaryota</taxon>
        <taxon>Metazoa</taxon>
        <taxon>Ecdysozoa</taxon>
        <taxon>Arthropoda</taxon>
        <taxon>Chelicerata</taxon>
        <taxon>Arachnida</taxon>
        <taxon>Acari</taxon>
        <taxon>Acariformes</taxon>
        <taxon>Sarcoptiformes</taxon>
        <taxon>Astigmata</taxon>
        <taxon>Psoroptidia</taxon>
        <taxon>Analgoidea</taxon>
        <taxon>Pyroglyphidae</taxon>
        <taxon>Dermatophagoidinae</taxon>
        <taxon>Dermatophagoides</taxon>
    </lineage>
</organism>
<reference evidence="1 2" key="2">
    <citation type="journal article" date="2022" name="Mol. Biol. Evol.">
        <title>Comparative Genomics Reveals Insights into the Divergent Evolution of Astigmatic Mites and Household Pest Adaptations.</title>
        <authorList>
            <person name="Xiong Q."/>
            <person name="Wan A.T."/>
            <person name="Liu X."/>
            <person name="Fung C.S."/>
            <person name="Xiao X."/>
            <person name="Malainual N."/>
            <person name="Hou J."/>
            <person name="Wang L."/>
            <person name="Wang M."/>
            <person name="Yang K.Y."/>
            <person name="Cui Y."/>
            <person name="Leung E.L."/>
            <person name="Nong W."/>
            <person name="Shin S.K."/>
            <person name="Au S.W."/>
            <person name="Jeong K.Y."/>
            <person name="Chew F.T."/>
            <person name="Hui J.H."/>
            <person name="Leung T.F."/>
            <person name="Tungtrongchitr A."/>
            <person name="Zhong N."/>
            <person name="Liu Z."/>
            <person name="Tsui S.K."/>
        </authorList>
    </citation>
    <scope>NUCLEOTIDE SEQUENCE [LARGE SCALE GENOMIC DNA]</scope>
    <source>
        <strain evidence="1">Derp</strain>
    </source>
</reference>
<comment type="caution">
    <text evidence="1">The sequence shown here is derived from an EMBL/GenBank/DDBJ whole genome shotgun (WGS) entry which is preliminary data.</text>
</comment>
<dbReference type="Proteomes" id="UP000887458">
    <property type="component" value="Unassembled WGS sequence"/>
</dbReference>
<gene>
    <name evidence="1" type="ORF">DERP_001740</name>
</gene>
<reference evidence="1 2" key="1">
    <citation type="journal article" date="2018" name="J. Allergy Clin. Immunol.">
        <title>High-quality assembly of Dermatophagoides pteronyssinus genome and transcriptome reveals a wide range of novel allergens.</title>
        <authorList>
            <person name="Liu X.Y."/>
            <person name="Yang K.Y."/>
            <person name="Wang M.Q."/>
            <person name="Kwok J.S."/>
            <person name="Zeng X."/>
            <person name="Yang Z."/>
            <person name="Xiao X.J."/>
            <person name="Lau C.P."/>
            <person name="Li Y."/>
            <person name="Huang Z.M."/>
            <person name="Ba J.G."/>
            <person name="Yim A.K."/>
            <person name="Ouyang C.Y."/>
            <person name="Ngai S.M."/>
            <person name="Chan T.F."/>
            <person name="Leung E.L."/>
            <person name="Liu L."/>
            <person name="Liu Z.G."/>
            <person name="Tsui S.K."/>
        </authorList>
    </citation>
    <scope>NUCLEOTIDE SEQUENCE [LARGE SCALE GENOMIC DNA]</scope>
    <source>
        <strain evidence="1">Derp</strain>
    </source>
</reference>
<keyword evidence="2" id="KW-1185">Reference proteome</keyword>
<protein>
    <submittedName>
        <fullName evidence="1">Uncharacterized protein</fullName>
    </submittedName>
</protein>
<accession>A0ABQ8JBX4</accession>
<evidence type="ECO:0000313" key="2">
    <source>
        <dbReference type="Proteomes" id="UP000887458"/>
    </source>
</evidence>
<sequence length="70" mass="8110">MYRNDRKCYLLSQRLFFSSSSYIVDKLKHLHNPSSFIEYKKDNHQISDSPLLLTCDNVNTDISLTSSSPP</sequence>
<dbReference type="EMBL" id="NJHN03000054">
    <property type="protein sequence ID" value="KAH9419907.1"/>
    <property type="molecule type" value="Genomic_DNA"/>
</dbReference>